<dbReference type="EMBL" id="JBHSHL010000014">
    <property type="protein sequence ID" value="MFC4804184.1"/>
    <property type="molecule type" value="Genomic_DNA"/>
</dbReference>
<keyword evidence="2" id="KW-1185">Reference proteome</keyword>
<comment type="caution">
    <text evidence="1">The sequence shown here is derived from an EMBL/GenBank/DDBJ whole genome shotgun (WGS) entry which is preliminary data.</text>
</comment>
<gene>
    <name evidence="1" type="ORF">ACFO4R_03735</name>
</gene>
<name>A0ABV9QJ35_9FIRM</name>
<proteinExistence type="predicted"/>
<organism evidence="1 2">
    <name type="scientific">Filifactor villosus</name>
    <dbReference type="NCBI Taxonomy" id="29374"/>
    <lineage>
        <taxon>Bacteria</taxon>
        <taxon>Bacillati</taxon>
        <taxon>Bacillota</taxon>
        <taxon>Clostridia</taxon>
        <taxon>Peptostreptococcales</taxon>
        <taxon>Filifactoraceae</taxon>
        <taxon>Filifactor</taxon>
    </lineage>
</organism>
<evidence type="ECO:0000313" key="2">
    <source>
        <dbReference type="Proteomes" id="UP001595916"/>
    </source>
</evidence>
<reference evidence="2" key="1">
    <citation type="journal article" date="2019" name="Int. J. Syst. Evol. Microbiol.">
        <title>The Global Catalogue of Microorganisms (GCM) 10K type strain sequencing project: providing services to taxonomists for standard genome sequencing and annotation.</title>
        <authorList>
            <consortium name="The Broad Institute Genomics Platform"/>
            <consortium name="The Broad Institute Genome Sequencing Center for Infectious Disease"/>
            <person name="Wu L."/>
            <person name="Ma J."/>
        </authorList>
    </citation>
    <scope>NUCLEOTIDE SEQUENCE [LARGE SCALE GENOMIC DNA]</scope>
    <source>
        <strain evidence="2">CCUG 46385</strain>
    </source>
</reference>
<sequence>MLIVIFSLLNCQTPESENIAKQTSLTHVQISKDGKGEVLMNNDYTHWKHLEEK</sequence>
<dbReference type="Proteomes" id="UP001595916">
    <property type="component" value="Unassembled WGS sequence"/>
</dbReference>
<evidence type="ECO:0000313" key="1">
    <source>
        <dbReference type="EMBL" id="MFC4804184.1"/>
    </source>
</evidence>
<dbReference type="RefSeq" id="WP_379787679.1">
    <property type="nucleotide sequence ID" value="NZ_JBHSHL010000014.1"/>
</dbReference>
<protein>
    <submittedName>
        <fullName evidence="1">Uncharacterized protein</fullName>
    </submittedName>
</protein>
<accession>A0ABV9QJ35</accession>